<keyword evidence="11" id="KW-1185">Reference proteome</keyword>
<feature type="region of interest" description="Disordered" evidence="8">
    <location>
        <begin position="85"/>
        <end position="156"/>
    </location>
</feature>
<keyword evidence="4 5" id="KW-0443">Lipid metabolism</keyword>
<feature type="compositionally biased region" description="Acidic residues" evidence="8">
    <location>
        <begin position="639"/>
        <end position="649"/>
    </location>
</feature>
<dbReference type="InterPro" id="IPR002642">
    <property type="entry name" value="LysoPLipase_cat_dom"/>
</dbReference>
<dbReference type="OrthoDB" id="6121437at2759"/>
<name>A0A7U2IA32_PHANO</name>
<evidence type="ECO:0000313" key="11">
    <source>
        <dbReference type="Proteomes" id="UP000663193"/>
    </source>
</evidence>
<dbReference type="Proteomes" id="UP000663193">
    <property type="component" value="Chromosome 19"/>
</dbReference>
<dbReference type="PANTHER" id="PTHR10728:SF40">
    <property type="entry name" value="PATATIN FAMILY PROTEIN"/>
    <property type="match status" value="1"/>
</dbReference>
<dbReference type="SUPFAM" id="SSF52151">
    <property type="entry name" value="FabD/lysophospholipase-like"/>
    <property type="match status" value="1"/>
</dbReference>
<dbReference type="PROSITE" id="PS51210">
    <property type="entry name" value="PLA2C"/>
    <property type="match status" value="1"/>
</dbReference>
<feature type="compositionally biased region" description="Polar residues" evidence="8">
    <location>
        <begin position="85"/>
        <end position="94"/>
    </location>
</feature>
<feature type="region of interest" description="Disordered" evidence="8">
    <location>
        <begin position="629"/>
        <end position="680"/>
    </location>
</feature>
<comment type="similarity">
    <text evidence="1 6">Belongs to the lysophospholipase family.</text>
</comment>
<gene>
    <name evidence="10" type="ORF">JI435_134670</name>
</gene>
<protein>
    <recommendedName>
        <fullName evidence="6">Lysophospholipase</fullName>
        <ecNumber evidence="6">3.1.1.5</ecNumber>
    </recommendedName>
</protein>
<evidence type="ECO:0000256" key="6">
    <source>
        <dbReference type="RuleBase" id="RU362103"/>
    </source>
</evidence>
<dbReference type="GO" id="GO:0004622">
    <property type="term" value="F:phosphatidylcholine lysophospholipase activity"/>
    <property type="evidence" value="ECO:0007669"/>
    <property type="project" value="UniProtKB-EC"/>
</dbReference>
<evidence type="ECO:0000256" key="2">
    <source>
        <dbReference type="ARBA" id="ARBA00022801"/>
    </source>
</evidence>
<evidence type="ECO:0000313" key="10">
    <source>
        <dbReference type="EMBL" id="QRD06048.1"/>
    </source>
</evidence>
<evidence type="ECO:0000256" key="3">
    <source>
        <dbReference type="ARBA" id="ARBA00022963"/>
    </source>
</evidence>
<feature type="domain" description="PLA2c" evidence="9">
    <location>
        <begin position="210"/>
        <end position="813"/>
    </location>
</feature>
<proteinExistence type="inferred from homology"/>
<comment type="catalytic activity">
    <reaction evidence="6">
        <text>a 1-acyl-sn-glycero-3-phosphocholine + H2O = sn-glycerol 3-phosphocholine + a fatty acid + H(+)</text>
        <dbReference type="Rhea" id="RHEA:15177"/>
        <dbReference type="ChEBI" id="CHEBI:15377"/>
        <dbReference type="ChEBI" id="CHEBI:15378"/>
        <dbReference type="ChEBI" id="CHEBI:16870"/>
        <dbReference type="ChEBI" id="CHEBI:28868"/>
        <dbReference type="ChEBI" id="CHEBI:58168"/>
        <dbReference type="EC" id="3.1.1.5"/>
    </reaction>
</comment>
<keyword evidence="3 5" id="KW-0442">Lipid degradation</keyword>
<dbReference type="VEuPathDB" id="FungiDB:JI435_134670"/>
<feature type="compositionally biased region" description="Basic and acidic residues" evidence="8">
    <location>
        <begin position="99"/>
        <end position="113"/>
    </location>
</feature>
<keyword evidence="7" id="KW-0175">Coiled coil</keyword>
<sequence>MALLTRSRDLRQLWLRGTRRGIHTKRPTPRASNVASLSLRYGPPCLVACAAAGYLSTAPSPFPLSRPIRLDASSAWSSWAPRILSGSQKQTAPTSAGAAEEKINEQNKDKPGEQDAPPQSRTSKEDGEEQADNTDSESSSAWQTIKNSFPSPPDIKSASSISDTLIDMVIPAWVKMMPGFIRKLQDELSMAPGSLAEEIWSDANNPEANPEIVWDASVRISDELCKEEKAFRQKRAHFTKAALARYLDIPEDTIHPDDIPIIAMCGSGGGLRALVAGTSSYLSTKEQGLFDCVTYTAGVSGSCWLQTLYYSDITGQSHARLIRHLKNRLGIHIAFPPDALELLVSAPTNKYLLSALVEKAKGIPEAEFGIVDIYGALLAARLLIPKGELSVSEYDFKVSNQRRFTDDGSNPLPIYTAVRHEIPLAEQASMTDRVAAEAKARREAWFQWFEFTPYEMWCEELSAGIPTWAIGRQFDKGRTVWRENGLALPEVRVPLLMGIWGSAFCATLSHYYKEIRPVLTGLTGFSSLDSMISERDDDLVKVHPIDPASIPNYALGLREFLPSSCPESIFEQKNFQFMDAGMSNNLPIYPLLRPGRDVDILVAFDASADVRTDNWLKVAQGYARQRGIKGWPVGAGWPPDDETMEELQDDLDKAQAKSEQQAESKISEAQEQDEAEKKKSTKKKDLGFCNVWVGTTEERIAEHEPPVHSKQAEEDWELMHPSSGITVVYFPFLANPKVPGVDPKTSDFMSTWNFVYTPEQIDGVVNLARENFAEGAERTKRTVRAVYERKKKLREEREKEERERRWRWKLKQGRVRGTRVGQSEQGDQFS</sequence>
<feature type="coiled-coil region" evidence="7">
    <location>
        <begin position="776"/>
        <end position="803"/>
    </location>
</feature>
<feature type="compositionally biased region" description="Basic and acidic residues" evidence="8">
    <location>
        <begin position="650"/>
        <end position="668"/>
    </location>
</feature>
<keyword evidence="2 5" id="KW-0378">Hydrolase</keyword>
<dbReference type="InterPro" id="IPR016035">
    <property type="entry name" value="Acyl_Trfase/lysoPLipase"/>
</dbReference>
<evidence type="ECO:0000259" key="9">
    <source>
        <dbReference type="PROSITE" id="PS51210"/>
    </source>
</evidence>
<evidence type="ECO:0000256" key="1">
    <source>
        <dbReference type="ARBA" id="ARBA00008780"/>
    </source>
</evidence>
<dbReference type="SMART" id="SM00022">
    <property type="entry name" value="PLAc"/>
    <property type="match status" value="1"/>
</dbReference>
<dbReference type="EC" id="3.1.1.5" evidence="6"/>
<dbReference type="Pfam" id="PF01735">
    <property type="entry name" value="PLA2_B"/>
    <property type="match status" value="1"/>
</dbReference>
<dbReference type="PANTHER" id="PTHR10728">
    <property type="entry name" value="CYTOSOLIC PHOSPHOLIPASE A2"/>
    <property type="match status" value="1"/>
</dbReference>
<evidence type="ECO:0000256" key="7">
    <source>
        <dbReference type="SAM" id="Coils"/>
    </source>
</evidence>
<dbReference type="Gene3D" id="3.40.1090.10">
    <property type="entry name" value="Cytosolic phospholipase A2 catalytic domain"/>
    <property type="match status" value="1"/>
</dbReference>
<organism evidence="10 11">
    <name type="scientific">Phaeosphaeria nodorum (strain SN15 / ATCC MYA-4574 / FGSC 10173)</name>
    <name type="common">Glume blotch fungus</name>
    <name type="synonym">Parastagonospora nodorum</name>
    <dbReference type="NCBI Taxonomy" id="321614"/>
    <lineage>
        <taxon>Eukaryota</taxon>
        <taxon>Fungi</taxon>
        <taxon>Dikarya</taxon>
        <taxon>Ascomycota</taxon>
        <taxon>Pezizomycotina</taxon>
        <taxon>Dothideomycetes</taxon>
        <taxon>Pleosporomycetidae</taxon>
        <taxon>Pleosporales</taxon>
        <taxon>Pleosporineae</taxon>
        <taxon>Phaeosphaeriaceae</taxon>
        <taxon>Parastagonospora</taxon>
    </lineage>
</organism>
<dbReference type="CDD" id="cd00147">
    <property type="entry name" value="cPLA2_like"/>
    <property type="match status" value="1"/>
</dbReference>
<evidence type="ECO:0000256" key="4">
    <source>
        <dbReference type="ARBA" id="ARBA00023098"/>
    </source>
</evidence>
<evidence type="ECO:0000256" key="5">
    <source>
        <dbReference type="PROSITE-ProRule" id="PRU00555"/>
    </source>
</evidence>
<accession>A0A7U2IA32</accession>
<feature type="compositionally biased region" description="Polar residues" evidence="8">
    <location>
        <begin position="136"/>
        <end position="149"/>
    </location>
</feature>
<feature type="compositionally biased region" description="Acidic residues" evidence="8">
    <location>
        <begin position="126"/>
        <end position="135"/>
    </location>
</feature>
<evidence type="ECO:0000256" key="8">
    <source>
        <dbReference type="SAM" id="MobiDB-lite"/>
    </source>
</evidence>
<dbReference type="EMBL" id="CP069041">
    <property type="protein sequence ID" value="QRD06048.1"/>
    <property type="molecule type" value="Genomic_DNA"/>
</dbReference>
<reference evidence="11" key="1">
    <citation type="journal article" date="2021" name="BMC Genomics">
        <title>Chromosome-level genome assembly and manually-curated proteome of model necrotroph Parastagonospora nodorum Sn15 reveals a genome-wide trove of candidate effector homologs, and redundancy of virulence-related functions within an accessory chromosome.</title>
        <authorList>
            <person name="Bertazzoni S."/>
            <person name="Jones D.A.B."/>
            <person name="Phan H.T."/>
            <person name="Tan K.-C."/>
            <person name="Hane J.K."/>
        </authorList>
    </citation>
    <scope>NUCLEOTIDE SEQUENCE [LARGE SCALE GENOMIC DNA]</scope>
    <source>
        <strain evidence="11">SN15 / ATCC MYA-4574 / FGSC 10173)</strain>
    </source>
</reference>
<dbReference type="GO" id="GO:0009395">
    <property type="term" value="P:phospholipid catabolic process"/>
    <property type="evidence" value="ECO:0007669"/>
    <property type="project" value="InterPro"/>
</dbReference>
<dbReference type="AlphaFoldDB" id="A0A7U2IA32"/>